<gene>
    <name evidence="1" type="ORF">RJ639_035736</name>
</gene>
<dbReference type="AlphaFoldDB" id="A0AA88WTA0"/>
<name>A0AA88WTA0_9ASTE</name>
<organism evidence="1 2">
    <name type="scientific">Escallonia herrerae</name>
    <dbReference type="NCBI Taxonomy" id="1293975"/>
    <lineage>
        <taxon>Eukaryota</taxon>
        <taxon>Viridiplantae</taxon>
        <taxon>Streptophyta</taxon>
        <taxon>Embryophyta</taxon>
        <taxon>Tracheophyta</taxon>
        <taxon>Spermatophyta</taxon>
        <taxon>Magnoliopsida</taxon>
        <taxon>eudicotyledons</taxon>
        <taxon>Gunneridae</taxon>
        <taxon>Pentapetalae</taxon>
        <taxon>asterids</taxon>
        <taxon>campanulids</taxon>
        <taxon>Escalloniales</taxon>
        <taxon>Escalloniaceae</taxon>
        <taxon>Escallonia</taxon>
    </lineage>
</organism>
<sequence length="106" mass="12262">MEGEKGKKMRCKAKGWKKKAKNKLLSIDDIPSFILTTDPTGYHVQFHGRGSMKLSEVTEFKFMETIYKISRMVTQTRTIISRLCQLWKRDCSDWPTLDTVCAGARE</sequence>
<evidence type="ECO:0000313" key="1">
    <source>
        <dbReference type="EMBL" id="KAK3030985.1"/>
    </source>
</evidence>
<comment type="caution">
    <text evidence="1">The sequence shown here is derived from an EMBL/GenBank/DDBJ whole genome shotgun (WGS) entry which is preliminary data.</text>
</comment>
<dbReference type="Proteomes" id="UP001188597">
    <property type="component" value="Unassembled WGS sequence"/>
</dbReference>
<dbReference type="EMBL" id="JAVXUP010000321">
    <property type="protein sequence ID" value="KAK3030985.1"/>
    <property type="molecule type" value="Genomic_DNA"/>
</dbReference>
<reference evidence="1" key="1">
    <citation type="submission" date="2022-12" db="EMBL/GenBank/DDBJ databases">
        <title>Draft genome assemblies for two species of Escallonia (Escalloniales).</title>
        <authorList>
            <person name="Chanderbali A."/>
            <person name="Dervinis C."/>
            <person name="Anghel I."/>
            <person name="Soltis D."/>
            <person name="Soltis P."/>
            <person name="Zapata F."/>
        </authorList>
    </citation>
    <scope>NUCLEOTIDE SEQUENCE</scope>
    <source>
        <strain evidence="1">UCBG64.0493</strain>
        <tissue evidence="1">Leaf</tissue>
    </source>
</reference>
<evidence type="ECO:0000313" key="2">
    <source>
        <dbReference type="Proteomes" id="UP001188597"/>
    </source>
</evidence>
<accession>A0AA88WTA0</accession>
<protein>
    <submittedName>
        <fullName evidence="1">Uncharacterized protein</fullName>
    </submittedName>
</protein>
<proteinExistence type="predicted"/>
<keyword evidence="2" id="KW-1185">Reference proteome</keyword>